<gene>
    <name evidence="2" type="ORF">TRFO_14115</name>
</gene>
<dbReference type="Gene3D" id="3.30.980.10">
    <property type="entry name" value="Threonyl-trna Synthetase, Chain A, domain 2"/>
    <property type="match status" value="1"/>
</dbReference>
<feature type="domain" description="Phosphoribulokinase/uridine kinase" evidence="1">
    <location>
        <begin position="251"/>
        <end position="448"/>
    </location>
</feature>
<dbReference type="Gene3D" id="3.40.50.300">
    <property type="entry name" value="P-loop containing nucleotide triphosphate hydrolases"/>
    <property type="match status" value="1"/>
</dbReference>
<dbReference type="CDD" id="cd02028">
    <property type="entry name" value="UMPK_like"/>
    <property type="match status" value="1"/>
</dbReference>
<dbReference type="InterPro" id="IPR006083">
    <property type="entry name" value="PRK/URK"/>
</dbReference>
<reference evidence="2" key="1">
    <citation type="submission" date="2016-10" db="EMBL/GenBank/DDBJ databases">
        <authorList>
            <person name="Benchimol M."/>
            <person name="Almeida L.G."/>
            <person name="Vasconcelos A.T."/>
            <person name="Perreira-Neves A."/>
            <person name="Rosa I.A."/>
            <person name="Tasca T."/>
            <person name="Bogo M.R."/>
            <person name="de Souza W."/>
        </authorList>
    </citation>
    <scope>NUCLEOTIDE SEQUENCE [LARGE SCALE GENOMIC DNA]</scope>
    <source>
        <strain evidence="2">K</strain>
    </source>
</reference>
<dbReference type="RefSeq" id="XP_068368503.1">
    <property type="nucleotide sequence ID" value="XM_068497612.1"/>
</dbReference>
<dbReference type="InterPro" id="IPR027417">
    <property type="entry name" value="P-loop_NTPase"/>
</dbReference>
<dbReference type="SUPFAM" id="SSF52540">
    <property type="entry name" value="P-loop containing nucleoside triphosphate hydrolases"/>
    <property type="match status" value="1"/>
</dbReference>
<comment type="caution">
    <text evidence="2">The sequence shown here is derived from an EMBL/GenBank/DDBJ whole genome shotgun (WGS) entry which is preliminary data.</text>
</comment>
<dbReference type="Pfam" id="PF00485">
    <property type="entry name" value="PRK"/>
    <property type="match status" value="1"/>
</dbReference>
<sequence length="527" mass="60519">MSKVNQPGSFEQKDFPLDKIHDPREKKVTRVQILSEHATMSFLLTSIYKKLFKNNLRIEHSLGDGFYYVDVTGLKITDEHVTQLKDELTKVIKSKTPIQLSTMKRSELVQHFKKLGDTDKVGVLKAWQDTIIPIIKYEDYLDYVLEPMSTDKSRLTKFELRYYMKGVLMRLPTMLNPTSIKEWKDPKVLHMMFHEYSEWARLLNVESVAKLNQAIYNGDIKKIKLVAEGLHERKFAKLAEALCANFKQRRVVTCAGPSSSNKTTFAHRLEIQLNVNGYEACVIEMDDYFQDTAKIPVGPDGLQDFEHISAMNVELLAQRVKMLLSGKPIPRRKFVFKDGIGVDDPKHQLVLKPNAFLILEGIHGLNPVLLEQLGKDLVTPIYVSALTPLNIDYNHRFPTSDYRLIRRIIRDHQYRGQSPRMTIRRWTSVRVGEERNIFPFQANAQLFFNSSIVYELPILAVYGRPLLCEATEPAPDEDPDAPETKEVTQEAERLLGLLKVVYELPPEMAPRTSTIREFIGGSELDVS</sequence>
<name>A0A1J4KVW2_9EUKA</name>
<keyword evidence="3" id="KW-1185">Reference proteome</keyword>
<dbReference type="AlphaFoldDB" id="A0A1J4KVW2"/>
<dbReference type="VEuPathDB" id="TrichDB:TRFO_14115"/>
<dbReference type="PANTHER" id="PTHR10285">
    <property type="entry name" value="URIDINE KINASE"/>
    <property type="match status" value="1"/>
</dbReference>
<evidence type="ECO:0000259" key="1">
    <source>
        <dbReference type="Pfam" id="PF00485"/>
    </source>
</evidence>
<dbReference type="GO" id="GO:0016301">
    <property type="term" value="F:kinase activity"/>
    <property type="evidence" value="ECO:0007669"/>
    <property type="project" value="UniProtKB-KW"/>
</dbReference>
<evidence type="ECO:0000313" key="3">
    <source>
        <dbReference type="Proteomes" id="UP000179807"/>
    </source>
</evidence>
<dbReference type="GeneID" id="94832316"/>
<dbReference type="SUPFAM" id="SSF55186">
    <property type="entry name" value="ThrRS/AlaRS common domain"/>
    <property type="match status" value="1"/>
</dbReference>
<dbReference type="EMBL" id="MLAK01000229">
    <property type="protein sequence ID" value="OHT15367.1"/>
    <property type="molecule type" value="Genomic_DNA"/>
</dbReference>
<dbReference type="InterPro" id="IPR018163">
    <property type="entry name" value="Thr/Ala-tRNA-synth_IIc_edit"/>
</dbReference>
<dbReference type="OrthoDB" id="10257085at2759"/>
<dbReference type="GO" id="GO:0005524">
    <property type="term" value="F:ATP binding"/>
    <property type="evidence" value="ECO:0007669"/>
    <property type="project" value="InterPro"/>
</dbReference>
<dbReference type="Proteomes" id="UP000179807">
    <property type="component" value="Unassembled WGS sequence"/>
</dbReference>
<accession>A0A1J4KVW2</accession>
<protein>
    <submittedName>
        <fullName evidence="2">Phosphoribulokinase</fullName>
    </submittedName>
</protein>
<proteinExistence type="predicted"/>
<organism evidence="2 3">
    <name type="scientific">Tritrichomonas foetus</name>
    <dbReference type="NCBI Taxonomy" id="1144522"/>
    <lineage>
        <taxon>Eukaryota</taxon>
        <taxon>Metamonada</taxon>
        <taxon>Parabasalia</taxon>
        <taxon>Tritrichomonadida</taxon>
        <taxon>Tritrichomonadidae</taxon>
        <taxon>Tritrichomonas</taxon>
    </lineage>
</organism>
<evidence type="ECO:0000313" key="2">
    <source>
        <dbReference type="EMBL" id="OHT15367.1"/>
    </source>
</evidence>